<feature type="domain" description="Trichome birefringence-like C-terminal" evidence="8">
    <location>
        <begin position="181"/>
        <end position="332"/>
    </location>
</feature>
<dbReference type="InterPro" id="IPR025846">
    <property type="entry name" value="TBL_N"/>
</dbReference>
<protein>
    <recommendedName>
        <fullName evidence="12">Trichome birefringence-like N-terminal domain-containing protein</fullName>
    </recommendedName>
</protein>
<feature type="domain" description="Trichome birefringence-like C-terminal" evidence="8">
    <location>
        <begin position="117"/>
        <end position="179"/>
    </location>
</feature>
<dbReference type="InterPro" id="IPR029962">
    <property type="entry name" value="TBL"/>
</dbReference>
<keyword evidence="4" id="KW-0735">Signal-anchor</keyword>
<evidence type="ECO:0000259" key="8">
    <source>
        <dbReference type="Pfam" id="PF13839"/>
    </source>
</evidence>
<dbReference type="InterPro" id="IPR026057">
    <property type="entry name" value="TBL_C"/>
</dbReference>
<evidence type="ECO:0000256" key="6">
    <source>
        <dbReference type="ARBA" id="ARBA00023136"/>
    </source>
</evidence>
<keyword evidence="5 7" id="KW-1133">Transmembrane helix</keyword>
<evidence type="ECO:0000256" key="7">
    <source>
        <dbReference type="SAM" id="Phobius"/>
    </source>
</evidence>
<organism evidence="10 11">
    <name type="scientific">Linum trigynum</name>
    <dbReference type="NCBI Taxonomy" id="586398"/>
    <lineage>
        <taxon>Eukaryota</taxon>
        <taxon>Viridiplantae</taxon>
        <taxon>Streptophyta</taxon>
        <taxon>Embryophyta</taxon>
        <taxon>Tracheophyta</taxon>
        <taxon>Spermatophyta</taxon>
        <taxon>Magnoliopsida</taxon>
        <taxon>eudicotyledons</taxon>
        <taxon>Gunneridae</taxon>
        <taxon>Pentapetalae</taxon>
        <taxon>rosids</taxon>
        <taxon>fabids</taxon>
        <taxon>Malpighiales</taxon>
        <taxon>Linaceae</taxon>
        <taxon>Linum</taxon>
    </lineage>
</organism>
<evidence type="ECO:0000256" key="5">
    <source>
        <dbReference type="ARBA" id="ARBA00022989"/>
    </source>
</evidence>
<comment type="similarity">
    <text evidence="2">Belongs to the PC-esterase family. TBL subfamily.</text>
</comment>
<proteinExistence type="inferred from homology"/>
<feature type="transmembrane region" description="Helical" evidence="7">
    <location>
        <begin position="41"/>
        <end position="60"/>
    </location>
</feature>
<keyword evidence="11" id="KW-1185">Reference proteome</keyword>
<sequence>MGNSSAGRNPDAWRLAGVNNFLLQTDQSWEMDAASRRSCHFVALIILISISPILCFAGGASKKCDVFSGSWVFDQSYPTSDYSATCPFLRSEFDCQKYGRPDRHYLNYRWQPSCCNLPRFNGVRFLEKMRGKQIMFVGDSVILNQYNSLICLLHAAVPNSNISAPYQTHYVTFQDYEVTAMGKGRWDFVQDGNTIVKDMDRTTAMAKALATWGRWVDSAVNTTKTRVFFEGIFPTHYRGIEWGKPALRDCSRETVPVAGSRYPGGLPSIAGVVEGELRKVKRNKHVHFLNVTTLSHLRIDGHPATYNGAGGGMDCLHWCVAGVPDTWNQLLFLFLLA</sequence>
<evidence type="ECO:0000259" key="9">
    <source>
        <dbReference type="Pfam" id="PF14416"/>
    </source>
</evidence>
<dbReference type="Pfam" id="PF13839">
    <property type="entry name" value="PC-Esterase"/>
    <property type="match status" value="2"/>
</dbReference>
<keyword evidence="6 7" id="KW-0472">Membrane</keyword>
<dbReference type="Proteomes" id="UP001497516">
    <property type="component" value="Chromosome 1"/>
</dbReference>
<evidence type="ECO:0000313" key="10">
    <source>
        <dbReference type="EMBL" id="CAL1353242.1"/>
    </source>
</evidence>
<dbReference type="AlphaFoldDB" id="A0AAV2CA77"/>
<evidence type="ECO:0000256" key="3">
    <source>
        <dbReference type="ARBA" id="ARBA00022692"/>
    </source>
</evidence>
<evidence type="ECO:0000256" key="1">
    <source>
        <dbReference type="ARBA" id="ARBA00004167"/>
    </source>
</evidence>
<dbReference type="EMBL" id="OZ034813">
    <property type="protein sequence ID" value="CAL1353242.1"/>
    <property type="molecule type" value="Genomic_DNA"/>
</dbReference>
<reference evidence="10 11" key="1">
    <citation type="submission" date="2024-04" db="EMBL/GenBank/DDBJ databases">
        <authorList>
            <person name="Fracassetti M."/>
        </authorList>
    </citation>
    <scope>NUCLEOTIDE SEQUENCE [LARGE SCALE GENOMIC DNA]</scope>
</reference>
<dbReference type="PANTHER" id="PTHR32285:SF42">
    <property type="entry name" value="PROTEIN TRICHOME BIREFRINGENCE-LIKE 37"/>
    <property type="match status" value="1"/>
</dbReference>
<evidence type="ECO:0000256" key="2">
    <source>
        <dbReference type="ARBA" id="ARBA00007727"/>
    </source>
</evidence>
<comment type="subcellular location">
    <subcellularLocation>
        <location evidence="1">Membrane</location>
        <topology evidence="1">Single-pass membrane protein</topology>
    </subcellularLocation>
</comment>
<dbReference type="Pfam" id="PF14416">
    <property type="entry name" value="PMR5N"/>
    <property type="match status" value="1"/>
</dbReference>
<gene>
    <name evidence="10" type="ORF">LTRI10_LOCUS1158</name>
</gene>
<dbReference type="GO" id="GO:0005794">
    <property type="term" value="C:Golgi apparatus"/>
    <property type="evidence" value="ECO:0007669"/>
    <property type="project" value="TreeGrafter"/>
</dbReference>
<feature type="domain" description="Trichome birefringence-like N-terminal" evidence="9">
    <location>
        <begin position="62"/>
        <end position="116"/>
    </location>
</feature>
<evidence type="ECO:0008006" key="12">
    <source>
        <dbReference type="Google" id="ProtNLM"/>
    </source>
</evidence>
<dbReference type="GO" id="GO:0016413">
    <property type="term" value="F:O-acetyltransferase activity"/>
    <property type="evidence" value="ECO:0007669"/>
    <property type="project" value="InterPro"/>
</dbReference>
<evidence type="ECO:0000313" key="11">
    <source>
        <dbReference type="Proteomes" id="UP001497516"/>
    </source>
</evidence>
<evidence type="ECO:0000256" key="4">
    <source>
        <dbReference type="ARBA" id="ARBA00022968"/>
    </source>
</evidence>
<dbReference type="GO" id="GO:0016020">
    <property type="term" value="C:membrane"/>
    <property type="evidence" value="ECO:0007669"/>
    <property type="project" value="UniProtKB-SubCell"/>
</dbReference>
<accession>A0AAV2CA77</accession>
<dbReference type="PANTHER" id="PTHR32285">
    <property type="entry name" value="PROTEIN TRICHOME BIREFRINGENCE-LIKE 9-RELATED"/>
    <property type="match status" value="1"/>
</dbReference>
<keyword evidence="3 7" id="KW-0812">Transmembrane</keyword>
<name>A0AAV2CA77_9ROSI</name>